<dbReference type="AlphaFoldDB" id="A0A2T3WD10"/>
<evidence type="ECO:0000313" key="2">
    <source>
        <dbReference type="Proteomes" id="UP000240317"/>
    </source>
</evidence>
<protein>
    <submittedName>
        <fullName evidence="1">Uncharacterized protein</fullName>
    </submittedName>
</protein>
<gene>
    <name evidence="1" type="ORF">C8263_01835</name>
</gene>
<dbReference type="Proteomes" id="UP000240317">
    <property type="component" value="Unassembled WGS sequence"/>
</dbReference>
<organism evidence="1 2">
    <name type="scientific">Deinococcus arcticus</name>
    <dbReference type="NCBI Taxonomy" id="2136176"/>
    <lineage>
        <taxon>Bacteria</taxon>
        <taxon>Thermotogati</taxon>
        <taxon>Deinococcota</taxon>
        <taxon>Deinococci</taxon>
        <taxon>Deinococcales</taxon>
        <taxon>Deinococcaceae</taxon>
        <taxon>Deinococcus</taxon>
    </lineage>
</organism>
<reference evidence="1 2" key="1">
    <citation type="submission" date="2018-03" db="EMBL/GenBank/DDBJ databases">
        <title>Draft genome of Deinococcus sp. OD32.</title>
        <authorList>
            <person name="Wang X.-P."/>
            <person name="Du Z.-J."/>
        </authorList>
    </citation>
    <scope>NUCLEOTIDE SEQUENCE [LARGE SCALE GENOMIC DNA]</scope>
    <source>
        <strain evidence="1 2">OD32</strain>
    </source>
</reference>
<proteinExistence type="predicted"/>
<accession>A0A2T3WD10</accession>
<keyword evidence="2" id="KW-1185">Reference proteome</keyword>
<sequence>MRVTLAWSGWAKTGALTQEGWPASWLLLAYWGCDVHSVLDLDTGRVGLCDLDAVEDFEAPGEALLWQTPDLSTWLRAWAQGESLFFDMAGEG</sequence>
<name>A0A2T3WD10_9DEIO</name>
<evidence type="ECO:0000313" key="1">
    <source>
        <dbReference type="EMBL" id="PTA69779.1"/>
    </source>
</evidence>
<dbReference type="EMBL" id="PYSV01000001">
    <property type="protein sequence ID" value="PTA69779.1"/>
    <property type="molecule type" value="Genomic_DNA"/>
</dbReference>
<comment type="caution">
    <text evidence="1">The sequence shown here is derived from an EMBL/GenBank/DDBJ whole genome shotgun (WGS) entry which is preliminary data.</text>
</comment>